<dbReference type="EMBL" id="FNUC01000003">
    <property type="protein sequence ID" value="SEE40547.1"/>
    <property type="molecule type" value="Genomic_DNA"/>
</dbReference>
<feature type="chain" id="PRO_5010241977" evidence="2">
    <location>
        <begin position="37"/>
        <end position="833"/>
    </location>
</feature>
<dbReference type="InterPro" id="IPR012341">
    <property type="entry name" value="6hp_glycosidase-like_sf"/>
</dbReference>
<proteinExistence type="predicted"/>
<feature type="signal peptide" evidence="2">
    <location>
        <begin position="1"/>
        <end position="36"/>
    </location>
</feature>
<evidence type="ECO:0000256" key="1">
    <source>
        <dbReference type="ARBA" id="ARBA00022729"/>
    </source>
</evidence>
<dbReference type="OrthoDB" id="2505409at2"/>
<dbReference type="PROSITE" id="PS51318">
    <property type="entry name" value="TAT"/>
    <property type="match status" value="1"/>
</dbReference>
<dbReference type="Gene3D" id="2.60.40.3710">
    <property type="match status" value="1"/>
</dbReference>
<name>A0A1H5IK51_9ACTN</name>
<evidence type="ECO:0000313" key="4">
    <source>
        <dbReference type="EMBL" id="SEE40547.1"/>
    </source>
</evidence>
<evidence type="ECO:0000259" key="3">
    <source>
        <dbReference type="Pfam" id="PF13205"/>
    </source>
</evidence>
<dbReference type="STRING" id="561176.SAMN04488561_1225"/>
<dbReference type="RefSeq" id="WP_083288943.1">
    <property type="nucleotide sequence ID" value="NZ_FNUC01000003.1"/>
</dbReference>
<dbReference type="Gene3D" id="2.60.120.260">
    <property type="entry name" value="Galactose-binding domain-like"/>
    <property type="match status" value="1"/>
</dbReference>
<dbReference type="SUPFAM" id="SSF48208">
    <property type="entry name" value="Six-hairpin glycosidases"/>
    <property type="match status" value="1"/>
</dbReference>
<reference evidence="5" key="1">
    <citation type="submission" date="2016-10" db="EMBL/GenBank/DDBJ databases">
        <authorList>
            <person name="Varghese N."/>
            <person name="Submissions S."/>
        </authorList>
    </citation>
    <scope>NUCLEOTIDE SEQUENCE [LARGE SCALE GENOMIC DNA]</scope>
    <source>
        <strain evidence="5">DSM 45237</strain>
    </source>
</reference>
<keyword evidence="1 2" id="KW-0732">Signal</keyword>
<dbReference type="InterPro" id="IPR008928">
    <property type="entry name" value="6-hairpin_glycosidase_sf"/>
</dbReference>
<accession>A0A1H5IK51</accession>
<dbReference type="InterPro" id="IPR032812">
    <property type="entry name" value="SbsA_Ig"/>
</dbReference>
<evidence type="ECO:0000313" key="5">
    <source>
        <dbReference type="Proteomes" id="UP000181980"/>
    </source>
</evidence>
<dbReference type="Proteomes" id="UP000181980">
    <property type="component" value="Unassembled WGS sequence"/>
</dbReference>
<dbReference type="Gene3D" id="1.50.10.10">
    <property type="match status" value="1"/>
</dbReference>
<gene>
    <name evidence="4" type="ORF">SAMN04488561_1225</name>
</gene>
<keyword evidence="5" id="KW-1185">Reference proteome</keyword>
<dbReference type="AlphaFoldDB" id="A0A1H5IK51"/>
<dbReference type="Pfam" id="PF13205">
    <property type="entry name" value="Big_5"/>
    <property type="match status" value="1"/>
</dbReference>
<evidence type="ECO:0000256" key="2">
    <source>
        <dbReference type="SAM" id="SignalP"/>
    </source>
</evidence>
<feature type="domain" description="SbsA Ig-like" evidence="3">
    <location>
        <begin position="201"/>
        <end position="303"/>
    </location>
</feature>
<organism evidence="4 5">
    <name type="scientific">Jiangella alba</name>
    <dbReference type="NCBI Taxonomy" id="561176"/>
    <lineage>
        <taxon>Bacteria</taxon>
        <taxon>Bacillati</taxon>
        <taxon>Actinomycetota</taxon>
        <taxon>Actinomycetes</taxon>
        <taxon>Jiangellales</taxon>
        <taxon>Jiangellaceae</taxon>
        <taxon>Jiangella</taxon>
    </lineage>
</organism>
<sequence>MSSPRLRASRRAVIPMIIGLLAALLPGAGLSVPAHAEEETVLSDGFEAGNDWTLYTNGTDGTFGLTADPVHSGSAALTMGAGANPTQSEVGVAAIRSGLSVAEDSSVLSFWYYAGGDATYRGLSVELHTSAKVHSTLLPDVVQLGAWRQVSVRFTDVAPELAGATATTVVIKAITDPAAGRSSFTLDDVEVRNGVPVVVPAPELLAASPAPGATEVGRDRVVTVYFDQPLDPATVAEENVTVVRGRSAQPVAGAVRHLTGARAVAFVPDRPLLPGTTYTVRVDGVRSLGGPALAAPVTTTFTTGARMTSAEQSFADDFTEIGDWRLYSNAAGPATQTLTADPALAPGQALTASASDPAQAFVLSHLHPLPVVDENSVLSFSYFVTGTAGAAELQVMLTSADGRSKQVSLDAGEVRTGEWATASVAVPEVSRSLTGFPLTSMEIKLATATGGDARFSIDRVRVGSDPAAFELLPPAESGEGRPRLSDVPAADRQRIRDLADHILTTQNPDGTIPVGPEGLNSTRYVGYFSTFAALGLVRAYELTRDQRYLDGALLYAGWYRDHLNPDGSMNDFAGTWPDLTDTLTADSVDSYASTYLLLLEHLVQVQGSRAAQDATLDEWFPIAQRVFGALNGTYVANGQTEVRPGYPVQFIQDNSETWFGLQAMAWLAGAAGDAPTARVATALAGRTQYGIRQAYLRDATNDYGVAVTRPSWEVQPTGPLDTWYPDALSNVLPLGVIGGGPGQPDGGDAALLRRLVQQFDVERDDTRPTHINDTQMYLWWAMAGLTTGQPELARHFAGRYDDAEGVGNPAALGFAAAHLIRVLSFPYDDTLWF</sequence>
<dbReference type="GO" id="GO:0005975">
    <property type="term" value="P:carbohydrate metabolic process"/>
    <property type="evidence" value="ECO:0007669"/>
    <property type="project" value="InterPro"/>
</dbReference>
<protein>
    <submittedName>
        <fullName evidence="4">Ig-like domain-containing protein</fullName>
    </submittedName>
</protein>
<dbReference type="InterPro" id="IPR006311">
    <property type="entry name" value="TAT_signal"/>
</dbReference>